<keyword evidence="2" id="KW-1185">Reference proteome</keyword>
<accession>A0A5B7DKE0</accession>
<name>A0A5B7DKE0_PORTR</name>
<dbReference type="EMBL" id="VSRR010000987">
    <property type="protein sequence ID" value="MPC21529.1"/>
    <property type="molecule type" value="Genomic_DNA"/>
</dbReference>
<proteinExistence type="predicted"/>
<sequence length="142" mass="15716">MWTTCGQLNYQRQSEQQDQVSEITASCSKREKTPPNTSLNALGIRHLHTHNTTRHQVWKESLMSFQVTSSPPQHQTTSLGGQGREGNARVRYRGGLQVGKELLEPVFGGFVVLEAAGEGLVLELVRQTLTQSLPSPVHRGNV</sequence>
<protein>
    <submittedName>
        <fullName evidence="1">Uncharacterized protein</fullName>
    </submittedName>
</protein>
<dbReference type="AlphaFoldDB" id="A0A5B7DKE0"/>
<comment type="caution">
    <text evidence="1">The sequence shown here is derived from an EMBL/GenBank/DDBJ whole genome shotgun (WGS) entry which is preliminary data.</text>
</comment>
<dbReference type="Proteomes" id="UP000324222">
    <property type="component" value="Unassembled WGS sequence"/>
</dbReference>
<reference evidence="1 2" key="1">
    <citation type="submission" date="2019-05" db="EMBL/GenBank/DDBJ databases">
        <title>Another draft genome of Portunus trituberculatus and its Hox gene families provides insights of decapod evolution.</title>
        <authorList>
            <person name="Jeong J.-H."/>
            <person name="Song I."/>
            <person name="Kim S."/>
            <person name="Choi T."/>
            <person name="Kim D."/>
            <person name="Ryu S."/>
            <person name="Kim W."/>
        </authorList>
    </citation>
    <scope>NUCLEOTIDE SEQUENCE [LARGE SCALE GENOMIC DNA]</scope>
    <source>
        <tissue evidence="1">Muscle</tissue>
    </source>
</reference>
<gene>
    <name evidence="1" type="ORF">E2C01_014517</name>
</gene>
<evidence type="ECO:0000313" key="1">
    <source>
        <dbReference type="EMBL" id="MPC21529.1"/>
    </source>
</evidence>
<evidence type="ECO:0000313" key="2">
    <source>
        <dbReference type="Proteomes" id="UP000324222"/>
    </source>
</evidence>
<organism evidence="1 2">
    <name type="scientific">Portunus trituberculatus</name>
    <name type="common">Swimming crab</name>
    <name type="synonym">Neptunus trituberculatus</name>
    <dbReference type="NCBI Taxonomy" id="210409"/>
    <lineage>
        <taxon>Eukaryota</taxon>
        <taxon>Metazoa</taxon>
        <taxon>Ecdysozoa</taxon>
        <taxon>Arthropoda</taxon>
        <taxon>Crustacea</taxon>
        <taxon>Multicrustacea</taxon>
        <taxon>Malacostraca</taxon>
        <taxon>Eumalacostraca</taxon>
        <taxon>Eucarida</taxon>
        <taxon>Decapoda</taxon>
        <taxon>Pleocyemata</taxon>
        <taxon>Brachyura</taxon>
        <taxon>Eubrachyura</taxon>
        <taxon>Portunoidea</taxon>
        <taxon>Portunidae</taxon>
        <taxon>Portuninae</taxon>
        <taxon>Portunus</taxon>
    </lineage>
</organism>